<dbReference type="SMART" id="SM00564">
    <property type="entry name" value="PQQ"/>
    <property type="match status" value="8"/>
</dbReference>
<dbReference type="InterPro" id="IPR018391">
    <property type="entry name" value="PQQ_b-propeller_rpt"/>
</dbReference>
<accession>S2DGC9</accession>
<proteinExistence type="predicted"/>
<protein>
    <recommendedName>
        <fullName evidence="2">Pyrrolo-quinoline quinone repeat domain-containing protein</fullName>
    </recommendedName>
</protein>
<dbReference type="InterPro" id="IPR011047">
    <property type="entry name" value="Quinoprotein_ADH-like_sf"/>
</dbReference>
<sequence length="392" mass="43996">MKKSVWTLFVGFLIAPCLFAQENLWEFDTHAPIHASPTLERENLFIGNKGGTFYSLNTNSGKANWQFQSKSPILAEAAIWNDLVLFGNENGQLTALKKDNGKLEWIFQAGEEHAIDLWDYFRSGPLPGNDKIFWASGDGHVYALYPKTGEVIWKFDTGAAIHMTPVLEDGKLLIGNFKGQVYALEPETGDLIWKFQAIGSRYFPNAEFQKSPLVKDGKVYIGSRDLNLYVLDLETGRGIWHFTEQGGSWIIASPLIHDGAVYFGSSDTYRFYALDEKTGKEKWSIVTFTRSYGSPIAFKDWIIFPGFDGKIRAVSPGSGALEWEYQTQTSLENYPKLYDEAGKFRTDLQINSAEDAETLIDSLGPIINTPVLNNETLYFGSLDGKVYALKLP</sequence>
<feature type="signal peptide" evidence="1">
    <location>
        <begin position="1"/>
        <end position="20"/>
    </location>
</feature>
<keyword evidence="1" id="KW-0732">Signal</keyword>
<dbReference type="EMBL" id="ALWO02000024">
    <property type="protein sequence ID" value="EOZ98112.1"/>
    <property type="molecule type" value="Genomic_DNA"/>
</dbReference>
<keyword evidence="4" id="KW-1185">Reference proteome</keyword>
<organism evidence="3 4">
    <name type="scientific">Indibacter alkaliphilus (strain CCUG 57479 / KCTC 22604 / LW1)</name>
    <dbReference type="NCBI Taxonomy" id="1189612"/>
    <lineage>
        <taxon>Bacteria</taxon>
        <taxon>Pseudomonadati</taxon>
        <taxon>Bacteroidota</taxon>
        <taxon>Cytophagia</taxon>
        <taxon>Cytophagales</taxon>
        <taxon>Cyclobacteriaceae</taxon>
    </lineage>
</organism>
<dbReference type="SUPFAM" id="SSF50998">
    <property type="entry name" value="Quinoprotein alcohol dehydrogenase-like"/>
    <property type="match status" value="1"/>
</dbReference>
<dbReference type="PANTHER" id="PTHR34512">
    <property type="entry name" value="CELL SURFACE PROTEIN"/>
    <property type="match status" value="1"/>
</dbReference>
<dbReference type="RefSeq" id="WP_009036327.1">
    <property type="nucleotide sequence ID" value="NZ_ALWO02000024.1"/>
</dbReference>
<feature type="domain" description="Pyrrolo-quinoline quinone repeat" evidence="2">
    <location>
        <begin position="178"/>
        <end position="328"/>
    </location>
</feature>
<dbReference type="STRING" id="1189612.A33Q_1474"/>
<dbReference type="Pfam" id="PF13360">
    <property type="entry name" value="PQQ_2"/>
    <property type="match status" value="2"/>
</dbReference>
<evidence type="ECO:0000256" key="1">
    <source>
        <dbReference type="SAM" id="SignalP"/>
    </source>
</evidence>
<dbReference type="PANTHER" id="PTHR34512:SF30">
    <property type="entry name" value="OUTER MEMBRANE PROTEIN ASSEMBLY FACTOR BAMB"/>
    <property type="match status" value="1"/>
</dbReference>
<name>S2DGC9_INDAL</name>
<evidence type="ECO:0000313" key="3">
    <source>
        <dbReference type="EMBL" id="EOZ98112.1"/>
    </source>
</evidence>
<dbReference type="InterPro" id="IPR002372">
    <property type="entry name" value="PQQ_rpt_dom"/>
</dbReference>
<dbReference type="Proteomes" id="UP000006073">
    <property type="component" value="Unassembled WGS sequence"/>
</dbReference>
<dbReference type="OrthoDB" id="7012117at2"/>
<dbReference type="InterPro" id="IPR015943">
    <property type="entry name" value="WD40/YVTN_repeat-like_dom_sf"/>
</dbReference>
<dbReference type="AlphaFoldDB" id="S2DGC9"/>
<evidence type="ECO:0000259" key="2">
    <source>
        <dbReference type="Pfam" id="PF13360"/>
    </source>
</evidence>
<feature type="chain" id="PRO_5004507846" description="Pyrrolo-quinoline quinone repeat domain-containing protein" evidence="1">
    <location>
        <begin position="21"/>
        <end position="392"/>
    </location>
</feature>
<comment type="caution">
    <text evidence="3">The sequence shown here is derived from an EMBL/GenBank/DDBJ whole genome shotgun (WGS) entry which is preliminary data.</text>
</comment>
<feature type="domain" description="Pyrrolo-quinoline quinone repeat" evidence="2">
    <location>
        <begin position="23"/>
        <end position="106"/>
    </location>
</feature>
<dbReference type="Gene3D" id="2.130.10.10">
    <property type="entry name" value="YVTN repeat-like/Quinoprotein amine dehydrogenase"/>
    <property type="match status" value="3"/>
</dbReference>
<gene>
    <name evidence="3" type="ORF">A33Q_1474</name>
</gene>
<evidence type="ECO:0000313" key="4">
    <source>
        <dbReference type="Proteomes" id="UP000006073"/>
    </source>
</evidence>
<reference evidence="3 4" key="1">
    <citation type="journal article" date="2013" name="Genome Announc.">
        <title>Draft Genome Sequence of Indibacter alkaliphilus Strain LW1T, Isolated from Lonar Lake, a Haloalkaline Lake in the Buldana District of Maharashtra, India.</title>
        <authorList>
            <person name="Singh A."/>
            <person name="Kumar Jangir P."/>
            <person name="Sharma R."/>
            <person name="Singh A."/>
            <person name="Kumar Pinnaka A."/>
            <person name="Shivaji S."/>
        </authorList>
    </citation>
    <scope>NUCLEOTIDE SEQUENCE [LARGE SCALE GENOMIC DNA]</scope>
    <source>
        <strain evidence="4">CCUG 57479 / KCTC 22604 / LW1</strain>
    </source>
</reference>
<dbReference type="eggNOG" id="COG1520">
    <property type="taxonomic scope" value="Bacteria"/>
</dbReference>